<dbReference type="GO" id="GO:0003677">
    <property type="term" value="F:DNA binding"/>
    <property type="evidence" value="ECO:0007669"/>
    <property type="project" value="InterPro"/>
</dbReference>
<evidence type="ECO:0000256" key="1">
    <source>
        <dbReference type="ARBA" id="ARBA00010641"/>
    </source>
</evidence>
<dbReference type="Proteomes" id="UP000298216">
    <property type="component" value="Unassembled WGS sequence"/>
</dbReference>
<evidence type="ECO:0000256" key="2">
    <source>
        <dbReference type="ARBA" id="ARBA00023015"/>
    </source>
</evidence>
<feature type="domain" description="RNA polymerase sigma-70 region 2" evidence="5">
    <location>
        <begin position="50"/>
        <end position="109"/>
    </location>
</feature>
<dbReference type="InterPro" id="IPR013249">
    <property type="entry name" value="RNA_pol_sigma70_r4_t2"/>
</dbReference>
<reference evidence="7 8" key="1">
    <citation type="submission" date="2019-03" db="EMBL/GenBank/DDBJ databases">
        <title>Draft genome of Brevundimonas sp. a heavy metal resistant soil bacteria.</title>
        <authorList>
            <person name="Soto J."/>
        </authorList>
    </citation>
    <scope>NUCLEOTIDE SEQUENCE [LARGE SCALE GENOMIC DNA]</scope>
    <source>
        <strain evidence="7 8">B-10</strain>
    </source>
</reference>
<keyword evidence="2" id="KW-0805">Transcription regulation</keyword>
<dbReference type="OrthoDB" id="9784272at2"/>
<comment type="similarity">
    <text evidence="1">Belongs to the sigma-70 factor family. ECF subfamily.</text>
</comment>
<evidence type="ECO:0000259" key="6">
    <source>
        <dbReference type="Pfam" id="PF08281"/>
    </source>
</evidence>
<dbReference type="Pfam" id="PF04542">
    <property type="entry name" value="Sigma70_r2"/>
    <property type="match status" value="1"/>
</dbReference>
<dbReference type="AlphaFoldDB" id="A0A4Y9S3R2"/>
<keyword evidence="8" id="KW-1185">Reference proteome</keyword>
<accession>A0A4Y9S3R2</accession>
<dbReference type="Gene3D" id="1.10.10.10">
    <property type="entry name" value="Winged helix-like DNA-binding domain superfamily/Winged helix DNA-binding domain"/>
    <property type="match status" value="1"/>
</dbReference>
<comment type="caution">
    <text evidence="7">The sequence shown here is derived from an EMBL/GenBank/DDBJ whole genome shotgun (WGS) entry which is preliminary data.</text>
</comment>
<sequence length="206" mass="22600">MFLSQTASKACGVRQDHSVIGLRVETAADAGGDAPRTALSDADWHDIRHAVLVYVRRRGHPQDVAEDVAQESLTKLLHYTRQGQVASLYALAFKIAANSLIDRFRGAGRYEAAVPETYACNAPLPDTVTSDRQRLARLSAALGRLPPLRRAVLLRRRMDNQSIARIAAEMNLSTTAVEKHVVRGLSDLRKAMDDGEELKGSSRDAQ</sequence>
<dbReference type="NCBIfam" id="TIGR02937">
    <property type="entry name" value="sigma70-ECF"/>
    <property type="match status" value="1"/>
</dbReference>
<protein>
    <submittedName>
        <fullName evidence="7">RNA polymerase sigma factor</fullName>
    </submittedName>
</protein>
<dbReference type="InterPro" id="IPR014284">
    <property type="entry name" value="RNA_pol_sigma-70_dom"/>
</dbReference>
<dbReference type="InterPro" id="IPR036388">
    <property type="entry name" value="WH-like_DNA-bd_sf"/>
</dbReference>
<dbReference type="InterPro" id="IPR039425">
    <property type="entry name" value="RNA_pol_sigma-70-like"/>
</dbReference>
<dbReference type="Pfam" id="PF08281">
    <property type="entry name" value="Sigma70_r4_2"/>
    <property type="match status" value="1"/>
</dbReference>
<dbReference type="InterPro" id="IPR007627">
    <property type="entry name" value="RNA_pol_sigma70_r2"/>
</dbReference>
<dbReference type="InterPro" id="IPR013325">
    <property type="entry name" value="RNA_pol_sigma_r2"/>
</dbReference>
<dbReference type="InterPro" id="IPR013324">
    <property type="entry name" value="RNA_pol_sigma_r3/r4-like"/>
</dbReference>
<keyword evidence="4" id="KW-0804">Transcription</keyword>
<feature type="domain" description="RNA polymerase sigma factor 70 region 4 type 2" evidence="6">
    <location>
        <begin position="137"/>
        <end position="188"/>
    </location>
</feature>
<dbReference type="SUPFAM" id="SSF88659">
    <property type="entry name" value="Sigma3 and sigma4 domains of RNA polymerase sigma factors"/>
    <property type="match status" value="1"/>
</dbReference>
<name>A0A4Y9S3R2_9CAUL</name>
<evidence type="ECO:0000259" key="5">
    <source>
        <dbReference type="Pfam" id="PF04542"/>
    </source>
</evidence>
<evidence type="ECO:0000313" key="8">
    <source>
        <dbReference type="Proteomes" id="UP000298216"/>
    </source>
</evidence>
<gene>
    <name evidence="7" type="ORF">EGY25_00625</name>
</gene>
<dbReference type="PANTHER" id="PTHR43133:SF63">
    <property type="entry name" value="RNA POLYMERASE SIGMA FACTOR FECI-RELATED"/>
    <property type="match status" value="1"/>
</dbReference>
<dbReference type="GO" id="GO:0016987">
    <property type="term" value="F:sigma factor activity"/>
    <property type="evidence" value="ECO:0007669"/>
    <property type="project" value="UniProtKB-KW"/>
</dbReference>
<keyword evidence="3" id="KW-0731">Sigma factor</keyword>
<dbReference type="Gene3D" id="1.10.1740.10">
    <property type="match status" value="1"/>
</dbReference>
<dbReference type="EMBL" id="SPVH01000001">
    <property type="protein sequence ID" value="TFW15131.1"/>
    <property type="molecule type" value="Genomic_DNA"/>
</dbReference>
<proteinExistence type="inferred from homology"/>
<dbReference type="GO" id="GO:0006352">
    <property type="term" value="P:DNA-templated transcription initiation"/>
    <property type="evidence" value="ECO:0007669"/>
    <property type="project" value="InterPro"/>
</dbReference>
<evidence type="ECO:0000256" key="3">
    <source>
        <dbReference type="ARBA" id="ARBA00023082"/>
    </source>
</evidence>
<dbReference type="SUPFAM" id="SSF88946">
    <property type="entry name" value="Sigma2 domain of RNA polymerase sigma factors"/>
    <property type="match status" value="1"/>
</dbReference>
<dbReference type="PANTHER" id="PTHR43133">
    <property type="entry name" value="RNA POLYMERASE ECF-TYPE SIGMA FACTO"/>
    <property type="match status" value="1"/>
</dbReference>
<evidence type="ECO:0000313" key="7">
    <source>
        <dbReference type="EMBL" id="TFW15131.1"/>
    </source>
</evidence>
<evidence type="ECO:0000256" key="4">
    <source>
        <dbReference type="ARBA" id="ARBA00023163"/>
    </source>
</evidence>
<organism evidence="7 8">
    <name type="scientific">Brevundimonas intermedia</name>
    <dbReference type="NCBI Taxonomy" id="74315"/>
    <lineage>
        <taxon>Bacteria</taxon>
        <taxon>Pseudomonadati</taxon>
        <taxon>Pseudomonadota</taxon>
        <taxon>Alphaproteobacteria</taxon>
        <taxon>Caulobacterales</taxon>
        <taxon>Caulobacteraceae</taxon>
        <taxon>Brevundimonas</taxon>
    </lineage>
</organism>